<dbReference type="OrthoDB" id="3830579at2759"/>
<gene>
    <name evidence="1" type="ORF">P691DRAFT_758079</name>
</gene>
<reference evidence="1" key="1">
    <citation type="submission" date="2020-11" db="EMBL/GenBank/DDBJ databases">
        <authorList>
            <consortium name="DOE Joint Genome Institute"/>
            <person name="Ahrendt S."/>
            <person name="Riley R."/>
            <person name="Andreopoulos W."/>
            <person name="Labutti K."/>
            <person name="Pangilinan J."/>
            <person name="Ruiz-Duenas F.J."/>
            <person name="Barrasa J.M."/>
            <person name="Sanchez-Garcia M."/>
            <person name="Camarero S."/>
            <person name="Miyauchi S."/>
            <person name="Serrano A."/>
            <person name="Linde D."/>
            <person name="Babiker R."/>
            <person name="Drula E."/>
            <person name="Ayuso-Fernandez I."/>
            <person name="Pacheco R."/>
            <person name="Padilla G."/>
            <person name="Ferreira P."/>
            <person name="Barriuso J."/>
            <person name="Kellner H."/>
            <person name="Castanera R."/>
            <person name="Alfaro M."/>
            <person name="Ramirez L."/>
            <person name="Pisabarro A.G."/>
            <person name="Kuo A."/>
            <person name="Tritt A."/>
            <person name="Lipzen A."/>
            <person name="He G."/>
            <person name="Yan M."/>
            <person name="Ng V."/>
            <person name="Cullen D."/>
            <person name="Martin F."/>
            <person name="Rosso M.-N."/>
            <person name="Henrissat B."/>
            <person name="Hibbett D."/>
            <person name="Martinez A.T."/>
            <person name="Grigoriev I.V."/>
        </authorList>
    </citation>
    <scope>NUCLEOTIDE SEQUENCE</scope>
    <source>
        <strain evidence="1">MF-IS2</strain>
    </source>
</reference>
<keyword evidence="2" id="KW-1185">Reference proteome</keyword>
<sequence length="211" mass="24101">MPVVEICSFAASEAFRKDPHLAHPAYELIRLQKGLQYIYEGVGIEEPNTVWLLLVWDSYDDHKALIDNEELYPKVTEALGKCIGGDFIMRHVEFNEITRIALTSPVSEIVALELRDKTSAERKEALKKVMVDMIEHCHTAPRAKDHPPFAYGETKESAGSFYFLGGWTSVEYHTECVEDPEGIKEHVRRIGELTTYKVSHVHVREYGLRRG</sequence>
<evidence type="ECO:0000313" key="2">
    <source>
        <dbReference type="Proteomes" id="UP000807342"/>
    </source>
</evidence>
<dbReference type="EMBL" id="MU151102">
    <property type="protein sequence ID" value="KAF9450574.1"/>
    <property type="molecule type" value="Genomic_DNA"/>
</dbReference>
<proteinExistence type="predicted"/>
<name>A0A9P5XGK4_9AGAR</name>
<protein>
    <recommendedName>
        <fullName evidence="3">ABM domain-containing protein</fullName>
    </recommendedName>
</protein>
<dbReference type="AlphaFoldDB" id="A0A9P5XGK4"/>
<evidence type="ECO:0008006" key="3">
    <source>
        <dbReference type="Google" id="ProtNLM"/>
    </source>
</evidence>
<dbReference type="Proteomes" id="UP000807342">
    <property type="component" value="Unassembled WGS sequence"/>
</dbReference>
<organism evidence="1 2">
    <name type="scientific">Macrolepiota fuliginosa MF-IS2</name>
    <dbReference type="NCBI Taxonomy" id="1400762"/>
    <lineage>
        <taxon>Eukaryota</taxon>
        <taxon>Fungi</taxon>
        <taxon>Dikarya</taxon>
        <taxon>Basidiomycota</taxon>
        <taxon>Agaricomycotina</taxon>
        <taxon>Agaricomycetes</taxon>
        <taxon>Agaricomycetidae</taxon>
        <taxon>Agaricales</taxon>
        <taxon>Agaricineae</taxon>
        <taxon>Agaricaceae</taxon>
        <taxon>Macrolepiota</taxon>
    </lineage>
</organism>
<comment type="caution">
    <text evidence="1">The sequence shown here is derived from an EMBL/GenBank/DDBJ whole genome shotgun (WGS) entry which is preliminary data.</text>
</comment>
<dbReference type="Gene3D" id="3.30.70.100">
    <property type="match status" value="2"/>
</dbReference>
<accession>A0A9P5XGK4</accession>
<evidence type="ECO:0000313" key="1">
    <source>
        <dbReference type="EMBL" id="KAF9450574.1"/>
    </source>
</evidence>